<evidence type="ECO:0000256" key="6">
    <source>
        <dbReference type="ARBA" id="ARBA00023125"/>
    </source>
</evidence>
<dbReference type="CDD" id="cd00084">
    <property type="entry name" value="HMG-box_SF"/>
    <property type="match status" value="1"/>
</dbReference>
<dbReference type="EMBL" id="OY660882">
    <property type="protein sequence ID" value="CAJ1080464.1"/>
    <property type="molecule type" value="Genomic_DNA"/>
</dbReference>
<dbReference type="GO" id="GO:0003677">
    <property type="term" value="F:DNA binding"/>
    <property type="evidence" value="ECO:0007669"/>
    <property type="project" value="UniProtKB-UniRule"/>
</dbReference>
<accession>A0AAV1H587</accession>
<dbReference type="Pfam" id="PF09011">
    <property type="entry name" value="HMG_box_2"/>
    <property type="match status" value="1"/>
</dbReference>
<keyword evidence="6 14" id="KW-0238">DNA-binding</keyword>
<evidence type="ECO:0000259" key="17">
    <source>
        <dbReference type="PROSITE" id="PS50118"/>
    </source>
</evidence>
<evidence type="ECO:0000256" key="4">
    <source>
        <dbReference type="ARBA" id="ARBA00022946"/>
    </source>
</evidence>
<feature type="compositionally biased region" description="Low complexity" evidence="15">
    <location>
        <begin position="280"/>
        <end position="296"/>
    </location>
</feature>
<evidence type="ECO:0000256" key="2">
    <source>
        <dbReference type="ARBA" id="ARBA00022553"/>
    </source>
</evidence>
<feature type="domain" description="HMG box" evidence="17">
    <location>
        <begin position="53"/>
        <end position="121"/>
    </location>
</feature>
<proteinExistence type="predicted"/>
<dbReference type="GO" id="GO:0005634">
    <property type="term" value="C:nucleus"/>
    <property type="evidence" value="ECO:0007669"/>
    <property type="project" value="UniProtKB-UniRule"/>
</dbReference>
<evidence type="ECO:0000256" key="10">
    <source>
        <dbReference type="ARBA" id="ARBA00023271"/>
    </source>
</evidence>
<dbReference type="InterPro" id="IPR050342">
    <property type="entry name" value="HMGB"/>
</dbReference>
<keyword evidence="10" id="KW-1135">Mitochondrion nucleoid</keyword>
<feature type="signal peptide" evidence="16">
    <location>
        <begin position="1"/>
        <end position="17"/>
    </location>
</feature>
<comment type="function">
    <text evidence="12">Binds to the mitochondrial light strand promoter and functions in mitochondrial transcription regulation. Component of the mitochondrial transcription initiation complex, composed at least of TFB2M, TFAM and POLRMT that is required for basal transcription of mitochondrial DNA. In this complex, TFAM recruits POLRMT to a specific promoter whereas TFB2M induces structural changes in POLRMT to enable promoter opening and trapping of the DNA non-template strand. Required for accurate and efficient promoter recognition by the mitochondrial RNA polymerase. Promotes transcription initiation from the HSP1 and the light strand promoter by binding immediately upstream of transcriptional start sites. Is able to unwind DNA. Bends the mitochondrial light strand promoter DNA into a U-turn shape via its HMG boxes. Required for maintenance of normal levels of mitochondrial DNA. May play a role in organizing and compacting mitochondrial DNA.</text>
</comment>
<feature type="DNA-binding region" description="HMG box" evidence="14">
    <location>
        <begin position="158"/>
        <end position="222"/>
    </location>
</feature>
<sequence length="302" mass="34536">MAPFSLMSAGVSLLAKSFTVFSCTSSLQRCTSVLPAAFFNPVRCLTSQTAGPPKKPLTGYMRYVKQQQPVVARQYPDTKAVDVIRKIAQQWRLLSPDQKRPFEQASQLAREQFKVDFQRYQAQLTPFQIKQQTLERKVRLAKRKAIRKKRELTNLGKPKRPRSPFNIFMSEHFEEARGTSTTEKLTSLRDDWRNLFSHQKHVYTQLAEDDKIRYKNEMKSWEEHMVEIGREDVIREKTLTAQKRAAAAKAKAVSKKTPAKAKTKTKAKAKAKPVKKAAGKSKTTSQTKKSTTAKTTRTTKKK</sequence>
<dbReference type="InterPro" id="IPR036910">
    <property type="entry name" value="HMG_box_dom_sf"/>
</dbReference>
<organism evidence="18 19">
    <name type="scientific">Xyrichtys novacula</name>
    <name type="common">Pearly razorfish</name>
    <name type="synonym">Hemipteronotus novacula</name>
    <dbReference type="NCBI Taxonomy" id="13765"/>
    <lineage>
        <taxon>Eukaryota</taxon>
        <taxon>Metazoa</taxon>
        <taxon>Chordata</taxon>
        <taxon>Craniata</taxon>
        <taxon>Vertebrata</taxon>
        <taxon>Euteleostomi</taxon>
        <taxon>Actinopterygii</taxon>
        <taxon>Neopterygii</taxon>
        <taxon>Teleostei</taxon>
        <taxon>Neoteleostei</taxon>
        <taxon>Acanthomorphata</taxon>
        <taxon>Eupercaria</taxon>
        <taxon>Labriformes</taxon>
        <taxon>Labridae</taxon>
        <taxon>Xyrichtys</taxon>
    </lineage>
</organism>
<reference evidence="18" key="1">
    <citation type="submission" date="2023-08" db="EMBL/GenBank/DDBJ databases">
        <authorList>
            <person name="Alioto T."/>
            <person name="Alioto T."/>
            <person name="Gomez Garrido J."/>
        </authorList>
    </citation>
    <scope>NUCLEOTIDE SEQUENCE</scope>
</reference>
<keyword evidence="16" id="KW-0732">Signal</keyword>
<evidence type="ECO:0000313" key="18">
    <source>
        <dbReference type="EMBL" id="CAJ1080464.1"/>
    </source>
</evidence>
<evidence type="ECO:0000256" key="11">
    <source>
        <dbReference type="ARBA" id="ARBA00040582"/>
    </source>
</evidence>
<evidence type="ECO:0000256" key="14">
    <source>
        <dbReference type="PROSITE-ProRule" id="PRU00267"/>
    </source>
</evidence>
<dbReference type="GO" id="GO:0006357">
    <property type="term" value="P:regulation of transcription by RNA polymerase II"/>
    <property type="evidence" value="ECO:0007669"/>
    <property type="project" value="TreeGrafter"/>
</dbReference>
<evidence type="ECO:0000313" key="19">
    <source>
        <dbReference type="Proteomes" id="UP001178508"/>
    </source>
</evidence>
<evidence type="ECO:0000256" key="7">
    <source>
        <dbReference type="ARBA" id="ARBA00023128"/>
    </source>
</evidence>
<dbReference type="Gene3D" id="1.10.30.10">
    <property type="entry name" value="High mobility group box domain"/>
    <property type="match status" value="2"/>
</dbReference>
<evidence type="ECO:0000256" key="3">
    <source>
        <dbReference type="ARBA" id="ARBA00022737"/>
    </source>
</evidence>
<feature type="chain" id="PRO_5043897807" description="Transcription factor A, mitochondrial" evidence="16">
    <location>
        <begin position="18"/>
        <end position="302"/>
    </location>
</feature>
<comment type="subunit">
    <text evidence="13">Monomer; binds DNA as a monomer. Homodimer. Component of the mitochondrial transcription initiation complex, composed at least of TFB2M, TFAM and POLRMT. In this complex TFAM recruits POLRMT to the promoter whereas TFB2M induces structural changes in POLRMT to enable promoter opening and trapping of the DNA non-template strand. Upon metabolic stress, forms a complex composed of FOXO3, SIRT3, TFAM and POLRMT. Interacts with TFB1M and TFB2M. Interacts with CLPX; this enhances DNA-binding.</text>
</comment>
<keyword evidence="5" id="KW-0805">Transcription regulation</keyword>
<dbReference type="SUPFAM" id="SSF47095">
    <property type="entry name" value="HMG-box"/>
    <property type="match status" value="2"/>
</dbReference>
<dbReference type="SMART" id="SM00398">
    <property type="entry name" value="HMG"/>
    <property type="match status" value="2"/>
</dbReference>
<comment type="subcellular location">
    <subcellularLocation>
        <location evidence="1">Mitochondrion matrix</location>
        <location evidence="1">Mitochondrion nucleoid</location>
    </subcellularLocation>
</comment>
<dbReference type="AlphaFoldDB" id="A0AAV1H587"/>
<dbReference type="CDD" id="cd21987">
    <property type="entry name" value="HMG-box_TFAM_rpt2"/>
    <property type="match status" value="1"/>
</dbReference>
<evidence type="ECO:0000256" key="1">
    <source>
        <dbReference type="ARBA" id="ARBA00004436"/>
    </source>
</evidence>
<dbReference type="FunFam" id="1.10.30.10:FF:000043">
    <property type="entry name" value="Transcription factor A, mitochondrial"/>
    <property type="match status" value="1"/>
</dbReference>
<gene>
    <name evidence="18" type="ORF">XNOV1_A013909</name>
</gene>
<keyword evidence="3" id="KW-0677">Repeat</keyword>
<keyword evidence="2" id="KW-0597">Phosphoprotein</keyword>
<dbReference type="PANTHER" id="PTHR48112:SF36">
    <property type="entry name" value="TRANSCRIPTION FACTOR A, MITOCHONDRIAL"/>
    <property type="match status" value="1"/>
</dbReference>
<keyword evidence="7" id="KW-0496">Mitochondrion</keyword>
<keyword evidence="9" id="KW-0804">Transcription</keyword>
<dbReference type="Proteomes" id="UP001178508">
    <property type="component" value="Chromosome 19"/>
</dbReference>
<evidence type="ECO:0000256" key="15">
    <source>
        <dbReference type="SAM" id="MobiDB-lite"/>
    </source>
</evidence>
<dbReference type="Pfam" id="PF00505">
    <property type="entry name" value="HMG_box"/>
    <property type="match status" value="1"/>
</dbReference>
<keyword evidence="14" id="KW-0539">Nucleus</keyword>
<evidence type="ECO:0000256" key="5">
    <source>
        <dbReference type="ARBA" id="ARBA00023015"/>
    </source>
</evidence>
<dbReference type="InterPro" id="IPR009071">
    <property type="entry name" value="HMG_box_dom"/>
</dbReference>
<feature type="region of interest" description="Disordered" evidence="15">
    <location>
        <begin position="247"/>
        <end position="302"/>
    </location>
</feature>
<dbReference type="PANTHER" id="PTHR48112">
    <property type="entry name" value="HIGH MOBILITY GROUP PROTEIN DSP1"/>
    <property type="match status" value="1"/>
</dbReference>
<keyword evidence="4" id="KW-0809">Transit peptide</keyword>
<evidence type="ECO:0000256" key="8">
    <source>
        <dbReference type="ARBA" id="ARBA00023159"/>
    </source>
</evidence>
<keyword evidence="8" id="KW-0010">Activator</keyword>
<evidence type="ECO:0000256" key="13">
    <source>
        <dbReference type="ARBA" id="ARBA00046467"/>
    </source>
</evidence>
<keyword evidence="19" id="KW-1185">Reference proteome</keyword>
<name>A0AAV1H587_XYRNO</name>
<evidence type="ECO:0000256" key="12">
    <source>
        <dbReference type="ARBA" id="ARBA00045216"/>
    </source>
</evidence>
<dbReference type="PROSITE" id="PS50118">
    <property type="entry name" value="HMG_BOX_2"/>
    <property type="match status" value="2"/>
</dbReference>
<feature type="domain" description="HMG box" evidence="17">
    <location>
        <begin position="158"/>
        <end position="222"/>
    </location>
</feature>
<evidence type="ECO:0000256" key="9">
    <source>
        <dbReference type="ARBA" id="ARBA00023163"/>
    </source>
</evidence>
<protein>
    <recommendedName>
        <fullName evidence="11">Transcription factor A, mitochondrial</fullName>
    </recommendedName>
</protein>
<evidence type="ECO:0000256" key="16">
    <source>
        <dbReference type="SAM" id="SignalP"/>
    </source>
</evidence>
<feature type="DNA-binding region" description="HMG box" evidence="14">
    <location>
        <begin position="53"/>
        <end position="121"/>
    </location>
</feature>
<dbReference type="GO" id="GO:0042645">
    <property type="term" value="C:mitochondrial nucleoid"/>
    <property type="evidence" value="ECO:0007669"/>
    <property type="project" value="UniProtKB-SubCell"/>
</dbReference>
<feature type="compositionally biased region" description="Basic residues" evidence="15">
    <location>
        <begin position="252"/>
        <end position="279"/>
    </location>
</feature>